<reference evidence="2" key="1">
    <citation type="submission" date="2023-03" db="EMBL/GenBank/DDBJ databases">
        <title>Massive genome expansion in bonnet fungi (Mycena s.s.) driven by repeated elements and novel gene families across ecological guilds.</title>
        <authorList>
            <consortium name="Lawrence Berkeley National Laboratory"/>
            <person name="Harder C.B."/>
            <person name="Miyauchi S."/>
            <person name="Viragh M."/>
            <person name="Kuo A."/>
            <person name="Thoen E."/>
            <person name="Andreopoulos B."/>
            <person name="Lu D."/>
            <person name="Skrede I."/>
            <person name="Drula E."/>
            <person name="Henrissat B."/>
            <person name="Morin E."/>
            <person name="Kohler A."/>
            <person name="Barry K."/>
            <person name="LaButti K."/>
            <person name="Morin E."/>
            <person name="Salamov A."/>
            <person name="Lipzen A."/>
            <person name="Mereny Z."/>
            <person name="Hegedus B."/>
            <person name="Baldrian P."/>
            <person name="Stursova M."/>
            <person name="Weitz H."/>
            <person name="Taylor A."/>
            <person name="Grigoriev I.V."/>
            <person name="Nagy L.G."/>
            <person name="Martin F."/>
            <person name="Kauserud H."/>
        </authorList>
    </citation>
    <scope>NUCLEOTIDE SEQUENCE</scope>
    <source>
        <strain evidence="2">9144</strain>
    </source>
</reference>
<dbReference type="Proteomes" id="UP001219525">
    <property type="component" value="Unassembled WGS sequence"/>
</dbReference>
<dbReference type="EMBL" id="JARJCW010000044">
    <property type="protein sequence ID" value="KAJ7205316.1"/>
    <property type="molecule type" value="Genomic_DNA"/>
</dbReference>
<evidence type="ECO:0000313" key="3">
    <source>
        <dbReference type="Proteomes" id="UP001219525"/>
    </source>
</evidence>
<sequence length="643" mass="72797">MGSTTYFITTNARYVPLLPEIDPKKIVMRRDMRFGPDDHVLWPRRYCDKFCHLPAIPKAPTSPRGQREFGIIWWNPTPSDFVCPASGLTLTRGLGRLDGKQFTKLANLCNVLVDEYEQKYVKTLPVGTKPVLLSVQLVQRLRFSLERLRIPSTYVRMVLGVTTVQREYLELTGFLRYMTKYKPRLEDIEDPSAHRAYPDDCIGCFTDNPRIAQLCWKACLPCWLFRPLTAFADEYIWKVVAPFRLTTFLETKPAGGFSPVAADPENIDDRPYLVHRCTENTPWYRNPFQVSTPSAPAAGASAANTSTGAGPSQAQEVKVLARAAPSRNVSESARIRGKPSPSKAEKEIRGLNCNAKPARDKFLTFDRPEMPTTITPWAAALAAIDRGRPPSCGIDLPQLYVLPEPALLASPEDESRRRMFYHHYQLMRDALMYRLADHNQRPEPLATQQWRDILQGKVTKQGKAGSRAQARTASLEDLLRPAFIACGIDALTEFPVPLETIPPLHVHRTKELLWELAEINFRYEFLALDARASGLDRPDDCRKCFAGDSLIGMDFRESQRGLAALTAMDRLPYLLCMAGIMRDWSVPCQRPHQIDDACGHTEWDASAVRYLEQGIAQYYTQSFYELFARAAVIPMRLEHEIAS</sequence>
<accession>A0AAD6V7Q9</accession>
<keyword evidence="3" id="KW-1185">Reference proteome</keyword>
<organism evidence="2 3">
    <name type="scientific">Mycena pura</name>
    <dbReference type="NCBI Taxonomy" id="153505"/>
    <lineage>
        <taxon>Eukaryota</taxon>
        <taxon>Fungi</taxon>
        <taxon>Dikarya</taxon>
        <taxon>Basidiomycota</taxon>
        <taxon>Agaricomycotina</taxon>
        <taxon>Agaricomycetes</taxon>
        <taxon>Agaricomycetidae</taxon>
        <taxon>Agaricales</taxon>
        <taxon>Marasmiineae</taxon>
        <taxon>Mycenaceae</taxon>
        <taxon>Mycena</taxon>
    </lineage>
</organism>
<gene>
    <name evidence="2" type="ORF">GGX14DRAFT_645350</name>
</gene>
<comment type="caution">
    <text evidence="2">The sequence shown here is derived from an EMBL/GenBank/DDBJ whole genome shotgun (WGS) entry which is preliminary data.</text>
</comment>
<evidence type="ECO:0000256" key="1">
    <source>
        <dbReference type="SAM" id="MobiDB-lite"/>
    </source>
</evidence>
<evidence type="ECO:0000313" key="2">
    <source>
        <dbReference type="EMBL" id="KAJ7205316.1"/>
    </source>
</evidence>
<protein>
    <submittedName>
        <fullName evidence="2">Uncharacterized protein</fullName>
    </submittedName>
</protein>
<dbReference type="AlphaFoldDB" id="A0AAD6V7Q9"/>
<proteinExistence type="predicted"/>
<feature type="region of interest" description="Disordered" evidence="1">
    <location>
        <begin position="328"/>
        <end position="347"/>
    </location>
</feature>
<name>A0AAD6V7Q9_9AGAR</name>